<name>A0A8I3AB03_9AGAM</name>
<sequence length="278" mass="30839">MIVDKGNDFPTHFHQKLLSYGRDVWLFREHTDRLTTRALNSYRGDIRNFEYLTPRLRLSPRDLRSTRLARPATLHFICSPTRALQVISEVDWDPIIIYEPIPDRCVPEELPTLRTAMASIDVLSPNAEEAFALLSLSSPVTRDAVQSAALCFLDFGVGPSGKGCVIIRSAALGACVATRDTGYRWVDAFWTPQDTFHIVDVTGAGNSFLGGLAAGLILENGDMYQAALYASVSASFTIEQYGLPSLSVNSESGVEEWNEDSPRRRLEALRQRQSGQQG</sequence>
<dbReference type="EMBL" id="JAGFBS010000006">
    <property type="protein sequence ID" value="KAG6378481.1"/>
    <property type="molecule type" value="Genomic_DNA"/>
</dbReference>
<gene>
    <name evidence="3" type="ORF">JVT61DRAFT_12741</name>
</gene>
<dbReference type="PANTHER" id="PTHR47098:SF2">
    <property type="entry name" value="PROTEIN MAK32"/>
    <property type="match status" value="1"/>
</dbReference>
<keyword evidence="3" id="KW-0418">Kinase</keyword>
<dbReference type="SUPFAM" id="SSF53613">
    <property type="entry name" value="Ribokinase-like"/>
    <property type="match status" value="1"/>
</dbReference>
<evidence type="ECO:0000259" key="2">
    <source>
        <dbReference type="Pfam" id="PF00294"/>
    </source>
</evidence>
<feature type="region of interest" description="Disordered" evidence="1">
    <location>
        <begin position="252"/>
        <end position="278"/>
    </location>
</feature>
<dbReference type="OrthoDB" id="497927at2759"/>
<reference evidence="3" key="1">
    <citation type="submission" date="2021-03" db="EMBL/GenBank/DDBJ databases">
        <title>Evolutionary innovations through gain and loss of genes in the ectomycorrhizal Boletales.</title>
        <authorList>
            <person name="Wu G."/>
            <person name="Miyauchi S."/>
            <person name="Morin E."/>
            <person name="Yang Z.-L."/>
            <person name="Xu J."/>
            <person name="Martin F.M."/>
        </authorList>
    </citation>
    <scope>NUCLEOTIDE SEQUENCE</scope>
    <source>
        <strain evidence="3">BR01</strain>
    </source>
</reference>
<dbReference type="PANTHER" id="PTHR47098">
    <property type="entry name" value="PROTEIN MAK32"/>
    <property type="match status" value="1"/>
</dbReference>
<dbReference type="Gene3D" id="3.40.1190.20">
    <property type="match status" value="1"/>
</dbReference>
<dbReference type="Proteomes" id="UP000683000">
    <property type="component" value="Unassembled WGS sequence"/>
</dbReference>
<evidence type="ECO:0000313" key="3">
    <source>
        <dbReference type="EMBL" id="KAG6378481.1"/>
    </source>
</evidence>
<feature type="domain" description="Carbohydrate kinase PfkB" evidence="2">
    <location>
        <begin position="110"/>
        <end position="243"/>
    </location>
</feature>
<accession>A0A8I3AB03</accession>
<protein>
    <submittedName>
        <fullName evidence="3">Ribokinase-like protein</fullName>
    </submittedName>
</protein>
<feature type="compositionally biased region" description="Basic and acidic residues" evidence="1">
    <location>
        <begin position="260"/>
        <end position="270"/>
    </location>
</feature>
<comment type="caution">
    <text evidence="3">The sequence shown here is derived from an EMBL/GenBank/DDBJ whole genome shotgun (WGS) entry which is preliminary data.</text>
</comment>
<keyword evidence="3" id="KW-0808">Transferase</keyword>
<dbReference type="GO" id="GO:0016301">
    <property type="term" value="F:kinase activity"/>
    <property type="evidence" value="ECO:0007669"/>
    <property type="project" value="UniProtKB-KW"/>
</dbReference>
<dbReference type="InterPro" id="IPR029056">
    <property type="entry name" value="Ribokinase-like"/>
</dbReference>
<dbReference type="Pfam" id="PF00294">
    <property type="entry name" value="PfkB"/>
    <property type="match status" value="1"/>
</dbReference>
<proteinExistence type="predicted"/>
<dbReference type="AlphaFoldDB" id="A0A8I3AB03"/>
<organism evidence="3 4">
    <name type="scientific">Boletus reticuloceps</name>
    <dbReference type="NCBI Taxonomy" id="495285"/>
    <lineage>
        <taxon>Eukaryota</taxon>
        <taxon>Fungi</taxon>
        <taxon>Dikarya</taxon>
        <taxon>Basidiomycota</taxon>
        <taxon>Agaricomycotina</taxon>
        <taxon>Agaricomycetes</taxon>
        <taxon>Agaricomycetidae</taxon>
        <taxon>Boletales</taxon>
        <taxon>Boletineae</taxon>
        <taxon>Boletaceae</taxon>
        <taxon>Boletoideae</taxon>
        <taxon>Boletus</taxon>
    </lineage>
</organism>
<evidence type="ECO:0000256" key="1">
    <source>
        <dbReference type="SAM" id="MobiDB-lite"/>
    </source>
</evidence>
<evidence type="ECO:0000313" key="4">
    <source>
        <dbReference type="Proteomes" id="UP000683000"/>
    </source>
</evidence>
<keyword evidence="4" id="KW-1185">Reference proteome</keyword>
<dbReference type="InterPro" id="IPR011611">
    <property type="entry name" value="PfkB_dom"/>
</dbReference>